<dbReference type="EMBL" id="BMHV01000008">
    <property type="protein sequence ID" value="GGF61114.1"/>
    <property type="molecule type" value="Genomic_DNA"/>
</dbReference>
<reference evidence="1" key="1">
    <citation type="journal article" date="2014" name="Int. J. Syst. Evol. Microbiol.">
        <title>Complete genome sequence of Corynebacterium casei LMG S-19264T (=DSM 44701T), isolated from a smear-ripened cheese.</title>
        <authorList>
            <consortium name="US DOE Joint Genome Institute (JGI-PGF)"/>
            <person name="Walter F."/>
            <person name="Albersmeier A."/>
            <person name="Kalinowski J."/>
            <person name="Ruckert C."/>
        </authorList>
    </citation>
    <scope>NUCLEOTIDE SEQUENCE</scope>
    <source>
        <strain evidence="1">CGMCC 1.15254</strain>
    </source>
</reference>
<reference evidence="1" key="2">
    <citation type="submission" date="2020-09" db="EMBL/GenBank/DDBJ databases">
        <authorList>
            <person name="Sun Q."/>
            <person name="Zhou Y."/>
        </authorList>
    </citation>
    <scope>NUCLEOTIDE SEQUENCE</scope>
    <source>
        <strain evidence="1">CGMCC 1.15254</strain>
    </source>
</reference>
<organism evidence="1 2">
    <name type="scientific">Terasakiella brassicae</name>
    <dbReference type="NCBI Taxonomy" id="1634917"/>
    <lineage>
        <taxon>Bacteria</taxon>
        <taxon>Pseudomonadati</taxon>
        <taxon>Pseudomonadota</taxon>
        <taxon>Alphaproteobacteria</taxon>
        <taxon>Rhodospirillales</taxon>
        <taxon>Terasakiellaceae</taxon>
        <taxon>Terasakiella</taxon>
    </lineage>
</organism>
<evidence type="ECO:0000313" key="2">
    <source>
        <dbReference type="Proteomes" id="UP000632498"/>
    </source>
</evidence>
<evidence type="ECO:0000313" key="1">
    <source>
        <dbReference type="EMBL" id="GGF61114.1"/>
    </source>
</evidence>
<dbReference type="RefSeq" id="WP_188663136.1">
    <property type="nucleotide sequence ID" value="NZ_BMHV01000008.1"/>
</dbReference>
<dbReference type="AlphaFoldDB" id="A0A917BXY2"/>
<sequence>MMDSLEKLIAAVVLSQNTLDSDLFISLFDPTLRDSVDPEKIRDFQQDLQQAFGQMQAPVPLASLSKNGAPWHLYTVRFSASQSDFLLSILLKDASPSPQALAIHIS</sequence>
<proteinExistence type="predicted"/>
<gene>
    <name evidence="1" type="ORF">GCM10011332_13670</name>
</gene>
<protein>
    <submittedName>
        <fullName evidence="1">Uncharacterized protein</fullName>
    </submittedName>
</protein>
<comment type="caution">
    <text evidence="1">The sequence shown here is derived from an EMBL/GenBank/DDBJ whole genome shotgun (WGS) entry which is preliminary data.</text>
</comment>
<keyword evidence="2" id="KW-1185">Reference proteome</keyword>
<accession>A0A917BXY2</accession>
<dbReference type="Proteomes" id="UP000632498">
    <property type="component" value="Unassembled WGS sequence"/>
</dbReference>
<name>A0A917BXY2_9PROT</name>